<evidence type="ECO:0000313" key="1">
    <source>
        <dbReference type="EMBL" id="AMR59652.1"/>
    </source>
</evidence>
<protein>
    <submittedName>
        <fullName evidence="1">Uncharacterized protein</fullName>
    </submittedName>
</protein>
<reference evidence="1 2" key="1">
    <citation type="submission" date="2016-02" db="EMBL/GenBank/DDBJ databases">
        <title>Complete genome sequence of a polyvalent bacteriophage, SEGD1, simultaneously inhibiting both Salmonella enterica and Escherichia coli O157:H7.</title>
        <authorList>
            <person name="Fan J."/>
            <person name="Ma J."/>
        </authorList>
    </citation>
    <scope>NUCLEOTIDE SEQUENCE [LARGE SCALE GENOMIC DNA]</scope>
</reference>
<evidence type="ECO:0000313" key="2">
    <source>
        <dbReference type="Proteomes" id="UP000223976"/>
    </source>
</evidence>
<name>A0A142II64_9CAUD</name>
<dbReference type="Proteomes" id="UP000223976">
    <property type="component" value="Segment"/>
</dbReference>
<accession>A0A142II64</accession>
<gene>
    <name evidence="1" type="ORF">SEGD1_001</name>
</gene>
<dbReference type="InterPro" id="IPR029055">
    <property type="entry name" value="Ntn_hydrolases_N"/>
</dbReference>
<dbReference type="SUPFAM" id="SSF56235">
    <property type="entry name" value="N-terminal nucleophile aminohydrolases (Ntn hydrolases)"/>
    <property type="match status" value="1"/>
</dbReference>
<dbReference type="Gene3D" id="3.60.20.10">
    <property type="entry name" value="Glutamine Phosphoribosylpyrophosphate, subunit 1, domain 1"/>
    <property type="match status" value="1"/>
</dbReference>
<sequence>MTTIAFDGKVLAADGQLTRGSNICNLNTQKLFVCPPDEEWWITGERIVVFGVSGDITGQLALLETVRLRPGYKGLTQSSQLPAKMDFTFLMLLASGKAIVGGKREDDVSLWWSEATPPLATGSGYEYALGAMKMGANAVRAVEIASECDIYTGGEISTYELRR</sequence>
<organism evidence="1 2">
    <name type="scientific">Enterobacteria phage SEGD1</name>
    <dbReference type="NCBI Taxonomy" id="1805456"/>
    <lineage>
        <taxon>Viruses</taxon>
        <taxon>Duplodnaviria</taxon>
        <taxon>Heunggongvirae</taxon>
        <taxon>Uroviricota</taxon>
        <taxon>Caudoviricetes</taxon>
        <taxon>Chimalliviridae</taxon>
        <taxon>Seoulvirus</taxon>
        <taxon>Seoulvirus SPN3US</taxon>
    </lineage>
</organism>
<dbReference type="EMBL" id="KU726251">
    <property type="protein sequence ID" value="AMR59652.1"/>
    <property type="molecule type" value="Genomic_DNA"/>
</dbReference>
<proteinExistence type="predicted"/>